<organism evidence="2 3">
    <name type="scientific">Candidatus Kaiserbacteria bacterium RIFCSPHIGHO2_01_FULL_54_36</name>
    <dbReference type="NCBI Taxonomy" id="1798482"/>
    <lineage>
        <taxon>Bacteria</taxon>
        <taxon>Candidatus Kaiseribacteriota</taxon>
    </lineage>
</organism>
<evidence type="ECO:0000256" key="1">
    <source>
        <dbReference type="SAM" id="Phobius"/>
    </source>
</evidence>
<dbReference type="EMBL" id="MFKV01000007">
    <property type="protein sequence ID" value="OGG50762.1"/>
    <property type="molecule type" value="Genomic_DNA"/>
</dbReference>
<comment type="caution">
    <text evidence="2">The sequence shown here is derived from an EMBL/GenBank/DDBJ whole genome shotgun (WGS) entry which is preliminary data.</text>
</comment>
<protein>
    <submittedName>
        <fullName evidence="2">Uncharacterized protein</fullName>
    </submittedName>
</protein>
<sequence length="68" mass="7517">MSDDEYQDDPTLPRFINRFIGLSERLLASQKSANLLIIVLILLTIIPAFGVGILVTRLAAPHPTQQSN</sequence>
<dbReference type="AlphaFoldDB" id="A0A1F6CPH4"/>
<name>A0A1F6CPH4_9BACT</name>
<proteinExistence type="predicted"/>
<keyword evidence="1" id="KW-0812">Transmembrane</keyword>
<feature type="transmembrane region" description="Helical" evidence="1">
    <location>
        <begin position="35"/>
        <end position="60"/>
    </location>
</feature>
<keyword evidence="1" id="KW-1133">Transmembrane helix</keyword>
<evidence type="ECO:0000313" key="2">
    <source>
        <dbReference type="EMBL" id="OGG50762.1"/>
    </source>
</evidence>
<dbReference type="Proteomes" id="UP000178370">
    <property type="component" value="Unassembled WGS sequence"/>
</dbReference>
<accession>A0A1F6CPH4</accession>
<gene>
    <name evidence="2" type="ORF">A2763_02450</name>
</gene>
<evidence type="ECO:0000313" key="3">
    <source>
        <dbReference type="Proteomes" id="UP000178370"/>
    </source>
</evidence>
<reference evidence="2 3" key="1">
    <citation type="journal article" date="2016" name="Nat. Commun.">
        <title>Thousands of microbial genomes shed light on interconnected biogeochemical processes in an aquifer system.</title>
        <authorList>
            <person name="Anantharaman K."/>
            <person name="Brown C.T."/>
            <person name="Hug L.A."/>
            <person name="Sharon I."/>
            <person name="Castelle C.J."/>
            <person name="Probst A.J."/>
            <person name="Thomas B.C."/>
            <person name="Singh A."/>
            <person name="Wilkins M.J."/>
            <person name="Karaoz U."/>
            <person name="Brodie E.L."/>
            <person name="Williams K.H."/>
            <person name="Hubbard S.S."/>
            <person name="Banfield J.F."/>
        </authorList>
    </citation>
    <scope>NUCLEOTIDE SEQUENCE [LARGE SCALE GENOMIC DNA]</scope>
</reference>
<dbReference type="STRING" id="1798482.A2763_02450"/>
<keyword evidence="1" id="KW-0472">Membrane</keyword>